<keyword evidence="4" id="KW-1185">Reference proteome</keyword>
<keyword evidence="2" id="KW-0472">Membrane</keyword>
<dbReference type="EMBL" id="VCEI01000025">
    <property type="protein sequence ID" value="TLU92394.1"/>
    <property type="molecule type" value="Genomic_DNA"/>
</dbReference>
<name>A0A5R9KC87_9BACT</name>
<dbReference type="AlphaFoldDB" id="A0A5R9KC87"/>
<evidence type="ECO:0000313" key="4">
    <source>
        <dbReference type="Proteomes" id="UP000309788"/>
    </source>
</evidence>
<organism evidence="3 4">
    <name type="scientific">Dyadobacter sediminis</name>
    <dbReference type="NCBI Taxonomy" id="1493691"/>
    <lineage>
        <taxon>Bacteria</taxon>
        <taxon>Pseudomonadati</taxon>
        <taxon>Bacteroidota</taxon>
        <taxon>Cytophagia</taxon>
        <taxon>Cytophagales</taxon>
        <taxon>Spirosomataceae</taxon>
        <taxon>Dyadobacter</taxon>
    </lineage>
</organism>
<sequence length="233" mass="26610">MQNERLFKKIKQTAERPSAAPEDWNAEKIWAKIEQRQQNNPFSRWMPYAAASAVFILGLAALIFIHLKEDSRANIHKNNIAATGHKAYPPQNQKLLKGNAADSADGKSFVAEHEERSRTIHKAIRQKRTGSAHKIVNKPEINVNPSGIDSVHVFADAGILEKEPALEAVVPPPHDTLAPLLQMFEHAKRVREERRMIVRLEEKNRSVDLLFFDHPAFIEHHPGREPRLFLQKR</sequence>
<dbReference type="OrthoDB" id="947412at2"/>
<feature type="transmembrane region" description="Helical" evidence="2">
    <location>
        <begin position="45"/>
        <end position="67"/>
    </location>
</feature>
<dbReference type="Proteomes" id="UP000309788">
    <property type="component" value="Unassembled WGS sequence"/>
</dbReference>
<dbReference type="GO" id="GO:0019843">
    <property type="term" value="F:rRNA binding"/>
    <property type="evidence" value="ECO:0007669"/>
    <property type="project" value="InterPro"/>
</dbReference>
<dbReference type="InterPro" id="IPR001014">
    <property type="entry name" value="Ribosomal_uL23_CS"/>
</dbReference>
<evidence type="ECO:0000313" key="3">
    <source>
        <dbReference type="EMBL" id="TLU92394.1"/>
    </source>
</evidence>
<reference evidence="3 4" key="1">
    <citation type="submission" date="2019-05" db="EMBL/GenBank/DDBJ databases">
        <authorList>
            <person name="Qu J.-H."/>
        </authorList>
    </citation>
    <scope>NUCLEOTIDE SEQUENCE [LARGE SCALE GENOMIC DNA]</scope>
    <source>
        <strain evidence="3 4">Z12</strain>
    </source>
</reference>
<proteinExistence type="predicted"/>
<comment type="caution">
    <text evidence="3">The sequence shown here is derived from an EMBL/GenBank/DDBJ whole genome shotgun (WGS) entry which is preliminary data.</text>
</comment>
<dbReference type="RefSeq" id="WP_138282502.1">
    <property type="nucleotide sequence ID" value="NZ_BMGE01000003.1"/>
</dbReference>
<gene>
    <name evidence="3" type="ORF">FEM55_16870</name>
</gene>
<evidence type="ECO:0000256" key="1">
    <source>
        <dbReference type="SAM" id="MobiDB-lite"/>
    </source>
</evidence>
<keyword evidence="2" id="KW-1133">Transmembrane helix</keyword>
<feature type="region of interest" description="Disordered" evidence="1">
    <location>
        <begin position="1"/>
        <end position="22"/>
    </location>
</feature>
<accession>A0A5R9KC87</accession>
<dbReference type="PROSITE" id="PS00050">
    <property type="entry name" value="RIBOSOMAL_L23"/>
    <property type="match status" value="1"/>
</dbReference>
<keyword evidence="2" id="KW-0812">Transmembrane</keyword>
<protein>
    <submittedName>
        <fullName evidence="3">Uncharacterized protein</fullName>
    </submittedName>
</protein>
<evidence type="ECO:0000256" key="2">
    <source>
        <dbReference type="SAM" id="Phobius"/>
    </source>
</evidence>